<accession>A0A316V1R0</accession>
<feature type="compositionally biased region" description="Polar residues" evidence="2">
    <location>
        <begin position="46"/>
        <end position="56"/>
    </location>
</feature>
<evidence type="ECO:0000313" key="5">
    <source>
        <dbReference type="Proteomes" id="UP000245771"/>
    </source>
</evidence>
<dbReference type="EMBL" id="KZ819608">
    <property type="protein sequence ID" value="PWN31476.1"/>
    <property type="molecule type" value="Genomic_DNA"/>
</dbReference>
<evidence type="ECO:0000313" key="4">
    <source>
        <dbReference type="EMBL" id="PWN31476.1"/>
    </source>
</evidence>
<feature type="compositionally biased region" description="Basic and acidic residues" evidence="2">
    <location>
        <begin position="237"/>
        <end position="253"/>
    </location>
</feature>
<feature type="region of interest" description="Disordered" evidence="2">
    <location>
        <begin position="776"/>
        <end position="890"/>
    </location>
</feature>
<dbReference type="GO" id="GO:1902716">
    <property type="term" value="C:cell cortex of growing cell tip"/>
    <property type="evidence" value="ECO:0007669"/>
    <property type="project" value="TreeGrafter"/>
</dbReference>
<gene>
    <name evidence="4" type="ORF">FA14DRAFT_162729</name>
</gene>
<dbReference type="Pfam" id="PF08518">
    <property type="entry name" value="GIT_SHD"/>
    <property type="match status" value="2"/>
</dbReference>
<evidence type="ECO:0000256" key="2">
    <source>
        <dbReference type="SAM" id="MobiDB-lite"/>
    </source>
</evidence>
<feature type="compositionally biased region" description="Polar residues" evidence="2">
    <location>
        <begin position="66"/>
        <end position="86"/>
    </location>
</feature>
<feature type="compositionally biased region" description="Polar residues" evidence="2">
    <location>
        <begin position="360"/>
        <end position="370"/>
    </location>
</feature>
<feature type="region of interest" description="Disordered" evidence="2">
    <location>
        <begin position="1"/>
        <end position="86"/>
    </location>
</feature>
<feature type="compositionally biased region" description="Low complexity" evidence="2">
    <location>
        <begin position="940"/>
        <end position="952"/>
    </location>
</feature>
<dbReference type="Pfam" id="PF12205">
    <property type="entry name" value="GIT1_C"/>
    <property type="match status" value="1"/>
</dbReference>
<dbReference type="InterPro" id="IPR013724">
    <property type="entry name" value="GIT_SHD"/>
</dbReference>
<reference evidence="4 5" key="1">
    <citation type="journal article" date="2018" name="Mol. Biol. Evol.">
        <title>Broad Genomic Sampling Reveals a Smut Pathogenic Ancestry of the Fungal Clade Ustilaginomycotina.</title>
        <authorList>
            <person name="Kijpornyongpan T."/>
            <person name="Mondo S.J."/>
            <person name="Barry K."/>
            <person name="Sandor L."/>
            <person name="Lee J."/>
            <person name="Lipzen A."/>
            <person name="Pangilinan J."/>
            <person name="LaButti K."/>
            <person name="Hainaut M."/>
            <person name="Henrissat B."/>
            <person name="Grigoriev I.V."/>
            <person name="Spatafora J.W."/>
            <person name="Aime M.C."/>
        </authorList>
    </citation>
    <scope>NUCLEOTIDE SEQUENCE [LARGE SCALE GENOMIC DNA]</scope>
    <source>
        <strain evidence="4 5">MCA 3882</strain>
    </source>
</reference>
<dbReference type="Gene3D" id="1.20.120.330">
    <property type="entry name" value="Nucleotidyltransferases domain 2"/>
    <property type="match status" value="1"/>
</dbReference>
<feature type="compositionally biased region" description="Low complexity" evidence="2">
    <location>
        <begin position="869"/>
        <end position="883"/>
    </location>
</feature>
<dbReference type="OrthoDB" id="5588096at2759"/>
<feature type="compositionally biased region" description="Polar residues" evidence="2">
    <location>
        <begin position="850"/>
        <end position="868"/>
    </location>
</feature>
<feature type="region of interest" description="Disordered" evidence="2">
    <location>
        <begin position="324"/>
        <end position="370"/>
    </location>
</feature>
<sequence>MDSTQFAHQRGASSLSSSSSGGGRRYNISHPTDQPQTLVSPPFQPFGQTGYQNGTMATGYPGYPNGQPSANHNQAYSSGSNGHRTGGSIANANGMVSNGVHHNEPPSTRVRHKRPDTEEIKRVAHIHYEELFKFLKSHLAKGQRGPRTNAREKLTRLSQQQFTELSTDVYDELMRRITNARTGSEIPHLAVREEFHPKRNQARQKLATLPRTRFKDLSSDVFFELERRFPELRDEFRPEVSERERREEEEAAQKQRQRQNSILSARDEDVSSHTAHPSEGGNMSGPTNILDQGQSSDLAPQPSMHDVVVPAKSTLVEEEIAMPFTTTDGPAEQVDSSSSFDQKHTRTSSGERPASIRDSIVTNEQENNRNTMYSQASSIGTGFFNGYAASRATESVASPNLAARSSQAEGFQSYEVEKLRSDYEFRIATLQQKVSGLESRNNDLERANSERADALQAELEAKRQSFHNKSQKYEREISEHRENRQKTESELHDTLKRLDELSERHRTLENERSTQPFNQGQMEEELTSLQRDYAEQEELVAELRGEVTNLMEELKQLSTRNDEILGDKENDQTIIRDLNNQVASYKRKYENVKTELRTLKATSQLYVQPPKTDEFMPPSETGAIADINLTAFQSSIDDLLSAARSKTPSSVLMAMKTVILAATLVTDDVSKFEQKKQEGTAEGRAEVSQAKTRISNSLNNLMTACRNHASSHGLSPVSLLDAAASHVSTAIVDVVKLVKVRKATKEEVDEFEITFTQNGTLPNGLKPLLGSSNLANGAFSSPTSDFRRRNVGSEVEERLLSTPGGSGDGNHTVGGGSGMSNRSFSPRLRQGGTPLGRYSPVSYRGDITRKNSSGEGSWKMNGTRSRNASISSSSSHHLPHNSSTFDKDTPAVPAINSDILRAAVPSTRSASFSSNATPRSPGSNGMANMPTGPNHGNKTNLGNGSSSVSSGLQASIDDELVGSRSFTTSSEQHEGSSKDIPHNGTPASTSIGTLSASATASPIPPPLPPSLDNSDDSNEAYWADLRNYIEVQTEAIVHCIQALLSSIREGAQGNQLHENLTQITTIVSSIIAISKDNIPRAAAAVAKQTAVDENMSDSKAATASADGERILRELSEHCERLIEMQTIGGQFDKSTKSNMASASYGVAKGLKALNGLLNIEA</sequence>
<dbReference type="SMART" id="SM00555">
    <property type="entry name" value="GIT"/>
    <property type="match status" value="2"/>
</dbReference>
<dbReference type="InterPro" id="IPR022018">
    <property type="entry name" value="GIT1_C"/>
</dbReference>
<keyword evidence="5" id="KW-1185">Reference proteome</keyword>
<feature type="region of interest" description="Disordered" evidence="2">
    <location>
        <begin position="462"/>
        <end position="492"/>
    </location>
</feature>
<dbReference type="Proteomes" id="UP000245771">
    <property type="component" value="Unassembled WGS sequence"/>
</dbReference>
<feature type="domain" description="GIT Spa2 homology (SHD)" evidence="3">
    <location>
        <begin position="150"/>
        <end position="180"/>
    </location>
</feature>
<feature type="compositionally biased region" description="Basic and acidic residues" evidence="2">
    <location>
        <begin position="971"/>
        <end position="981"/>
    </location>
</feature>
<protein>
    <recommendedName>
        <fullName evidence="3">GIT Spa2 homology (SHD) domain-containing protein</fullName>
    </recommendedName>
</protein>
<feature type="compositionally biased region" description="Polar residues" evidence="2">
    <location>
        <begin position="906"/>
        <end position="926"/>
    </location>
</feature>
<evidence type="ECO:0000259" key="3">
    <source>
        <dbReference type="SMART" id="SM00555"/>
    </source>
</evidence>
<dbReference type="GO" id="GO:0005078">
    <property type="term" value="F:MAP-kinase scaffold activity"/>
    <property type="evidence" value="ECO:0007669"/>
    <property type="project" value="TreeGrafter"/>
</dbReference>
<feature type="region of interest" description="Disordered" evidence="2">
    <location>
        <begin position="964"/>
        <end position="1015"/>
    </location>
</feature>
<dbReference type="SUPFAM" id="SSF57997">
    <property type="entry name" value="Tropomyosin"/>
    <property type="match status" value="1"/>
</dbReference>
<dbReference type="STRING" id="1280837.A0A316V1R0"/>
<feature type="domain" description="GIT Spa2 homology (SHD)" evidence="3">
    <location>
        <begin position="202"/>
        <end position="232"/>
    </location>
</feature>
<feature type="compositionally biased region" description="Basic and acidic residues" evidence="2">
    <location>
        <begin position="471"/>
        <end position="492"/>
    </location>
</feature>
<feature type="compositionally biased region" description="Polar residues" evidence="2">
    <location>
        <begin position="29"/>
        <end position="39"/>
    </location>
</feature>
<feature type="region of interest" description="Disordered" evidence="2">
    <location>
        <begin position="905"/>
        <end position="952"/>
    </location>
</feature>
<dbReference type="InterPro" id="IPR039892">
    <property type="entry name" value="Spa2/Sph1"/>
</dbReference>
<keyword evidence="1" id="KW-0677">Repeat</keyword>
<dbReference type="GO" id="GO:0005826">
    <property type="term" value="C:actomyosin contractile ring"/>
    <property type="evidence" value="ECO:0007669"/>
    <property type="project" value="TreeGrafter"/>
</dbReference>
<dbReference type="RefSeq" id="XP_025351778.1">
    <property type="nucleotide sequence ID" value="XM_025499742.1"/>
</dbReference>
<organism evidence="4 5">
    <name type="scientific">Meira miltonrushii</name>
    <dbReference type="NCBI Taxonomy" id="1280837"/>
    <lineage>
        <taxon>Eukaryota</taxon>
        <taxon>Fungi</taxon>
        <taxon>Dikarya</taxon>
        <taxon>Basidiomycota</taxon>
        <taxon>Ustilaginomycotina</taxon>
        <taxon>Exobasidiomycetes</taxon>
        <taxon>Exobasidiales</taxon>
        <taxon>Brachybasidiaceae</taxon>
        <taxon>Meira</taxon>
    </lineage>
</organism>
<dbReference type="PANTHER" id="PTHR21601">
    <property type="entry name" value="SPA2 PROTEIN"/>
    <property type="match status" value="1"/>
</dbReference>
<evidence type="ECO:0000256" key="1">
    <source>
        <dbReference type="ARBA" id="ARBA00022737"/>
    </source>
</evidence>
<dbReference type="GeneID" id="37021523"/>
<name>A0A316V1R0_9BASI</name>
<feature type="compositionally biased region" description="Polar residues" evidence="2">
    <location>
        <begin position="324"/>
        <end position="340"/>
    </location>
</feature>
<dbReference type="PANTHER" id="PTHR21601:SF0">
    <property type="entry name" value="PROTEIN SPA2-RELATED"/>
    <property type="match status" value="1"/>
</dbReference>
<feature type="region of interest" description="Disordered" evidence="2">
    <location>
        <begin position="237"/>
        <end position="303"/>
    </location>
</feature>
<feature type="compositionally biased region" description="Gly residues" evidence="2">
    <location>
        <begin position="804"/>
        <end position="818"/>
    </location>
</feature>
<dbReference type="Pfam" id="PF23742">
    <property type="entry name" value="VBS_C3G9"/>
    <property type="match status" value="1"/>
</dbReference>
<proteinExistence type="predicted"/>
<dbReference type="InterPro" id="IPR056439">
    <property type="entry name" value="VBS_C3G9"/>
</dbReference>
<dbReference type="InParanoid" id="A0A316V1R0"/>
<feature type="compositionally biased region" description="Polar residues" evidence="2">
    <location>
        <begin position="284"/>
        <end position="298"/>
    </location>
</feature>
<dbReference type="AlphaFoldDB" id="A0A316V1R0"/>